<sequence length="175" mass="19713">MGAVSLAYANTGWPEPECAEGKHWLEFAEVAFCFNRDDIQFLNYLNLSSPSMQINFNPETNAITQMSVGRLDEQQTTGGLHDQLGLSVRDMFVDLTTGVLSKGPDKEIVNTILTVDAATDFRHYQKAGLDAFVILRKSSMWDAIFIVDEKREGSIHLTGQFQPADVEWLLARLRW</sequence>
<gene>
    <name evidence="1" type="ORF">GCM10007392_28830</name>
</gene>
<proteinExistence type="predicted"/>
<evidence type="ECO:0000313" key="2">
    <source>
        <dbReference type="Proteomes" id="UP000626148"/>
    </source>
</evidence>
<evidence type="ECO:0000313" key="1">
    <source>
        <dbReference type="EMBL" id="GGX59250.1"/>
    </source>
</evidence>
<accession>A0A918NC09</accession>
<dbReference type="Proteomes" id="UP000626148">
    <property type="component" value="Unassembled WGS sequence"/>
</dbReference>
<dbReference type="AlphaFoldDB" id="A0A918NC09"/>
<dbReference type="EMBL" id="BMXR01000007">
    <property type="protein sequence ID" value="GGX59250.1"/>
    <property type="molecule type" value="Genomic_DNA"/>
</dbReference>
<reference evidence="1" key="1">
    <citation type="journal article" date="2014" name="Int. J. Syst. Evol. Microbiol.">
        <title>Complete genome sequence of Corynebacterium casei LMG S-19264T (=DSM 44701T), isolated from a smear-ripened cheese.</title>
        <authorList>
            <consortium name="US DOE Joint Genome Institute (JGI-PGF)"/>
            <person name="Walter F."/>
            <person name="Albersmeier A."/>
            <person name="Kalinowski J."/>
            <person name="Ruckert C."/>
        </authorList>
    </citation>
    <scope>NUCLEOTIDE SEQUENCE</scope>
    <source>
        <strain evidence="1">KCTC 22169</strain>
    </source>
</reference>
<keyword evidence="2" id="KW-1185">Reference proteome</keyword>
<name>A0A918NC09_9GAMM</name>
<comment type="caution">
    <text evidence="1">The sequence shown here is derived from an EMBL/GenBank/DDBJ whole genome shotgun (WGS) entry which is preliminary data.</text>
</comment>
<protein>
    <submittedName>
        <fullName evidence="1">Uncharacterized protein</fullName>
    </submittedName>
</protein>
<organism evidence="1 2">
    <name type="scientific">Saccharospirillum salsuginis</name>
    <dbReference type="NCBI Taxonomy" id="418750"/>
    <lineage>
        <taxon>Bacteria</taxon>
        <taxon>Pseudomonadati</taxon>
        <taxon>Pseudomonadota</taxon>
        <taxon>Gammaproteobacteria</taxon>
        <taxon>Oceanospirillales</taxon>
        <taxon>Saccharospirillaceae</taxon>
        <taxon>Saccharospirillum</taxon>
    </lineage>
</organism>
<reference evidence="1" key="2">
    <citation type="submission" date="2020-09" db="EMBL/GenBank/DDBJ databases">
        <authorList>
            <person name="Sun Q."/>
            <person name="Kim S."/>
        </authorList>
    </citation>
    <scope>NUCLEOTIDE SEQUENCE</scope>
    <source>
        <strain evidence="1">KCTC 22169</strain>
    </source>
</reference>